<sequence length="225" mass="24843">MLKPYLIGKWRAMGLGLLLLIPGMASAHPHGWIDLSVRVILDDQGRVAALHQRWRMDPFYSLVILEELGAAEGEASMEARLDQLGLEIRDTLAPQHYFTEMTYDGKPVAAGDVSEYTVMERDGRVEFSFRLPLESPLELGEEALRYQVFDPSYYIEVVHEADHDEVPLDEALVVVGGDRVCTSRIAAADPDPVKVAQAARLDVTDEAPGGLGRYFAETGEVACAD</sequence>
<keyword evidence="2" id="KW-1185">Reference proteome</keyword>
<evidence type="ECO:0000313" key="2">
    <source>
        <dbReference type="Proteomes" id="UP001595579"/>
    </source>
</evidence>
<comment type="caution">
    <text evidence="1">The sequence shown here is derived from an EMBL/GenBank/DDBJ whole genome shotgun (WGS) entry which is preliminary data.</text>
</comment>
<gene>
    <name evidence="1" type="ORF">ACFOEV_06665</name>
</gene>
<dbReference type="EMBL" id="JBHRUG010000016">
    <property type="protein sequence ID" value="MFC3283290.1"/>
    <property type="molecule type" value="Genomic_DNA"/>
</dbReference>
<dbReference type="InterPro" id="IPR010412">
    <property type="entry name" value="DUF1007"/>
</dbReference>
<dbReference type="RefSeq" id="WP_386772357.1">
    <property type="nucleotide sequence ID" value="NZ_JBHRUG010000016.1"/>
</dbReference>
<accession>A0ABV7LLV5</accession>
<protein>
    <submittedName>
        <fullName evidence="1">DUF1007 family protein</fullName>
    </submittedName>
</protein>
<name>A0ABV7LLV5_9GAMM</name>
<evidence type="ECO:0000313" key="1">
    <source>
        <dbReference type="EMBL" id="MFC3283290.1"/>
    </source>
</evidence>
<dbReference type="Pfam" id="PF06226">
    <property type="entry name" value="DUF1007"/>
    <property type="match status" value="1"/>
</dbReference>
<reference evidence="2" key="1">
    <citation type="journal article" date="2019" name="Int. J. Syst. Evol. Microbiol.">
        <title>The Global Catalogue of Microorganisms (GCM) 10K type strain sequencing project: providing services to taxonomists for standard genome sequencing and annotation.</title>
        <authorList>
            <consortium name="The Broad Institute Genomics Platform"/>
            <consortium name="The Broad Institute Genome Sequencing Center for Infectious Disease"/>
            <person name="Wu L."/>
            <person name="Ma J."/>
        </authorList>
    </citation>
    <scope>NUCLEOTIDE SEQUENCE [LARGE SCALE GENOMIC DNA]</scope>
    <source>
        <strain evidence="2">CECT 7698</strain>
    </source>
</reference>
<organism evidence="1 2">
    <name type="scientific">Litchfieldella rifensis</name>
    <dbReference type="NCBI Taxonomy" id="762643"/>
    <lineage>
        <taxon>Bacteria</taxon>
        <taxon>Pseudomonadati</taxon>
        <taxon>Pseudomonadota</taxon>
        <taxon>Gammaproteobacteria</taxon>
        <taxon>Oceanospirillales</taxon>
        <taxon>Halomonadaceae</taxon>
        <taxon>Litchfieldella</taxon>
    </lineage>
</organism>
<dbReference type="Proteomes" id="UP001595579">
    <property type="component" value="Unassembled WGS sequence"/>
</dbReference>
<proteinExistence type="predicted"/>